<organism evidence="1 2">
    <name type="scientific">Mycoplasma tauri</name>
    <dbReference type="NCBI Taxonomy" id="547987"/>
    <lineage>
        <taxon>Bacteria</taxon>
        <taxon>Bacillati</taxon>
        <taxon>Mycoplasmatota</taxon>
        <taxon>Mollicutes</taxon>
        <taxon>Mycoplasmataceae</taxon>
        <taxon>Mycoplasma</taxon>
    </lineage>
</organism>
<accession>A0A953NDZ6</accession>
<evidence type="ECO:0000313" key="2">
    <source>
        <dbReference type="Proteomes" id="UP000772186"/>
    </source>
</evidence>
<dbReference type="Proteomes" id="UP000772186">
    <property type="component" value="Unassembled WGS sequence"/>
</dbReference>
<sequence length="71" mass="8117">MYKFKAKLIVNQEVIAEANTLEDIEAAVLGYRRKQKTGEHTSGNEKIEIIHVERDSLKGKHKSKEVILKVI</sequence>
<reference evidence="1 2" key="1">
    <citation type="submission" date="2021-09" db="EMBL/GenBank/DDBJ databases">
        <title>WGS of Mycoplasma sp. Zaradi2 strains.</title>
        <authorList>
            <person name="Spergser J."/>
        </authorList>
    </citation>
    <scope>NUCLEOTIDE SEQUENCE [LARGE SCALE GENOMIC DNA]</scope>
    <source>
        <strain evidence="1 2">1331</strain>
    </source>
</reference>
<dbReference type="EMBL" id="JAIQBY010000002">
    <property type="protein sequence ID" value="MBZ4195168.1"/>
    <property type="molecule type" value="Genomic_DNA"/>
</dbReference>
<dbReference type="AlphaFoldDB" id="A0A953NDZ6"/>
<protein>
    <submittedName>
        <fullName evidence="1">Uncharacterized protein</fullName>
    </submittedName>
</protein>
<evidence type="ECO:0000313" key="1">
    <source>
        <dbReference type="EMBL" id="MBZ4195168.1"/>
    </source>
</evidence>
<keyword evidence="2" id="KW-1185">Reference proteome</keyword>
<dbReference type="RefSeq" id="WP_205517277.1">
    <property type="nucleotide sequence ID" value="NZ_CP070479.1"/>
</dbReference>
<comment type="caution">
    <text evidence="1">The sequence shown here is derived from an EMBL/GenBank/DDBJ whole genome shotgun (WGS) entry which is preliminary data.</text>
</comment>
<gene>
    <name evidence="1" type="ORF">LAD73_00290</name>
</gene>
<name>A0A953NDZ6_9MOLU</name>
<proteinExistence type="predicted"/>
<dbReference type="NCBIfam" id="NF046010">
    <property type="entry name" value="MAG6790_fam"/>
    <property type="match status" value="1"/>
</dbReference>